<dbReference type="Proteomes" id="UP000758652">
    <property type="component" value="Unassembled WGS sequence"/>
</dbReference>
<dbReference type="GO" id="GO:0016740">
    <property type="term" value="F:transferase activity"/>
    <property type="evidence" value="ECO:0007669"/>
    <property type="project" value="UniProtKB-KW"/>
</dbReference>
<reference evidence="5 6" key="1">
    <citation type="submission" date="2020-10" db="EMBL/GenBank/DDBJ databases">
        <title>ChiBAC.</title>
        <authorList>
            <person name="Zenner C."/>
            <person name="Hitch T.C.A."/>
            <person name="Clavel T."/>
        </authorList>
    </citation>
    <scope>NUCLEOTIDE SEQUENCE [LARGE SCALE GENOMIC DNA]</scope>
    <source>
        <strain evidence="5 6">DSM 108991</strain>
    </source>
</reference>
<dbReference type="InterPro" id="IPR003362">
    <property type="entry name" value="Bact_transf"/>
</dbReference>
<feature type="transmembrane region" description="Helical" evidence="3">
    <location>
        <begin position="12"/>
        <end position="33"/>
    </location>
</feature>
<sequence length="237" mass="27433">MYESYIKRLVDIICALLAIVLFGWLYIIVAVLVRLKLGSPVLFKQPRPGEFDLKTGRERIFYMYKFRSMSDERDEAGKLLPDRERLGKFGKALRASSLDELPEVFNILKGDMSIIGPRPQLVRDMVFMTKEQRMRHTVKPGLSGLAQVNGRNGIDWEDKLEWDLKYIQDVTFFGDIGIIFQTIMKAFVKQEGITTGDMATSEDLGDYLLSKGKISQEEYDRKQKEADELLNERTRYK</sequence>
<protein>
    <submittedName>
        <fullName evidence="5">Sugar transferase</fullName>
    </submittedName>
</protein>
<dbReference type="PANTHER" id="PTHR30576:SF8">
    <property type="entry name" value="UNDECAPRENYL-PHOSPHATE GALACTOSE PHOSPHOTRANSFERASE"/>
    <property type="match status" value="1"/>
</dbReference>
<evidence type="ECO:0000256" key="2">
    <source>
        <dbReference type="SAM" id="MobiDB-lite"/>
    </source>
</evidence>
<dbReference type="PANTHER" id="PTHR30576">
    <property type="entry name" value="COLANIC BIOSYNTHESIS UDP-GLUCOSE LIPID CARRIER TRANSFERASE"/>
    <property type="match status" value="1"/>
</dbReference>
<organism evidence="5 6">
    <name type="scientific">Claveliimonas monacensis</name>
    <dbReference type="NCBI Taxonomy" id="2779351"/>
    <lineage>
        <taxon>Bacteria</taxon>
        <taxon>Bacillati</taxon>
        <taxon>Bacillota</taxon>
        <taxon>Clostridia</taxon>
        <taxon>Lachnospirales</taxon>
        <taxon>Lachnospiraceae</taxon>
        <taxon>Claveliimonas</taxon>
    </lineage>
</organism>
<dbReference type="Pfam" id="PF02397">
    <property type="entry name" value="Bac_transf"/>
    <property type="match status" value="1"/>
</dbReference>
<feature type="region of interest" description="Disordered" evidence="2">
    <location>
        <begin position="218"/>
        <end position="237"/>
    </location>
</feature>
<comment type="caution">
    <text evidence="5">The sequence shown here is derived from an EMBL/GenBank/DDBJ whole genome shotgun (WGS) entry which is preliminary data.</text>
</comment>
<keyword evidence="5" id="KW-0808">Transferase</keyword>
<evidence type="ECO:0000259" key="4">
    <source>
        <dbReference type="Pfam" id="PF02397"/>
    </source>
</evidence>
<keyword evidence="3" id="KW-0472">Membrane</keyword>
<comment type="similarity">
    <text evidence="1">Belongs to the bacterial sugar transferase family.</text>
</comment>
<evidence type="ECO:0000256" key="1">
    <source>
        <dbReference type="ARBA" id="ARBA00006464"/>
    </source>
</evidence>
<evidence type="ECO:0000313" key="6">
    <source>
        <dbReference type="Proteomes" id="UP000758652"/>
    </source>
</evidence>
<evidence type="ECO:0000313" key="5">
    <source>
        <dbReference type="EMBL" id="MBE5063459.1"/>
    </source>
</evidence>
<keyword evidence="6" id="KW-1185">Reference proteome</keyword>
<gene>
    <name evidence="5" type="ORF">INF30_09295</name>
</gene>
<keyword evidence="3" id="KW-1133">Transmembrane helix</keyword>
<feature type="domain" description="Bacterial sugar transferase" evidence="4">
    <location>
        <begin position="7"/>
        <end position="187"/>
    </location>
</feature>
<accession>A0ABR9RKH1</accession>
<dbReference type="EMBL" id="JADCKL010000006">
    <property type="protein sequence ID" value="MBE5063459.1"/>
    <property type="molecule type" value="Genomic_DNA"/>
</dbReference>
<proteinExistence type="inferred from homology"/>
<keyword evidence="3" id="KW-0812">Transmembrane</keyword>
<name>A0ABR9RKH1_9FIRM</name>
<evidence type="ECO:0000256" key="3">
    <source>
        <dbReference type="SAM" id="Phobius"/>
    </source>
</evidence>